<dbReference type="Proteomes" id="UP000005257">
    <property type="component" value="Plasmid pBTHD789-1"/>
</dbReference>
<organism evidence="1 2">
    <name type="scientific">Bacillus thuringiensis HD-789</name>
    <dbReference type="NCBI Taxonomy" id="1217737"/>
    <lineage>
        <taxon>Bacteria</taxon>
        <taxon>Bacillati</taxon>
        <taxon>Bacillota</taxon>
        <taxon>Bacilli</taxon>
        <taxon>Bacillales</taxon>
        <taxon>Bacillaceae</taxon>
        <taxon>Bacillus</taxon>
        <taxon>Bacillus cereus group</taxon>
    </lineage>
</organism>
<dbReference type="KEGG" id="btn:BTF1_30102"/>
<geneLocation type="plasmid" evidence="1 2">
    <name>pBTHD789-1</name>
</geneLocation>
<proteinExistence type="predicted"/>
<name>A0A9W3P6Z3_BACTU</name>
<dbReference type="EMBL" id="CP003764">
    <property type="protein sequence ID" value="AFQ30121.1"/>
    <property type="molecule type" value="Genomic_DNA"/>
</dbReference>
<evidence type="ECO:0000313" key="2">
    <source>
        <dbReference type="Proteomes" id="UP000005257"/>
    </source>
</evidence>
<sequence>MGEGVGIVNEWMREEVLKTVEDYVKGSGVQDYFFVSGKKFLHELLECGKYPYRLTALWEGYTYTGKVNEIVKEEEKGTITINLDVTEEGKEKSMVLEEIHTKHAIMQRTVDSVHFTLFYKDSLVPLHFVYLKK</sequence>
<dbReference type="AlphaFoldDB" id="A0A9W3P6Z3"/>
<evidence type="ECO:0000313" key="1">
    <source>
        <dbReference type="EMBL" id="AFQ30121.1"/>
    </source>
</evidence>
<gene>
    <name evidence="1" type="ORF">BTF1_30102</name>
</gene>
<accession>A0A9W3P6Z3</accession>
<protein>
    <submittedName>
        <fullName evidence="1">Uncharacterized protein</fullName>
    </submittedName>
</protein>
<keyword evidence="1" id="KW-0614">Plasmid</keyword>
<reference evidence="1 2" key="1">
    <citation type="journal article" date="2013" name="Genome Announc.">
        <title>Complete Genome Sequence of Bacillus thuringiensis Serovar Israelensis Strain HD-789.</title>
        <authorList>
            <person name="Doggett N.A."/>
            <person name="Stubben C.J."/>
            <person name="Chertkov O."/>
            <person name="Bruce D.C."/>
            <person name="Detter J.C."/>
            <person name="Johnson S.L."/>
            <person name="Han C.S."/>
        </authorList>
    </citation>
    <scope>NUCLEOTIDE SEQUENCE [LARGE SCALE GENOMIC DNA]</scope>
    <source>
        <strain evidence="1 2">HD-789</strain>
    </source>
</reference>